<comment type="caution">
    <text evidence="1">The sequence shown here is derived from an EMBL/GenBank/DDBJ whole genome shotgun (WGS) entry which is preliminary data.</text>
</comment>
<protein>
    <submittedName>
        <fullName evidence="1">Uncharacterized protein</fullName>
    </submittedName>
</protein>
<proteinExistence type="predicted"/>
<dbReference type="Proteomes" id="UP000240830">
    <property type="component" value="Unassembled WGS sequence"/>
</dbReference>
<dbReference type="EMBL" id="MTSL01000111">
    <property type="protein sequence ID" value="PJF18641.1"/>
    <property type="molecule type" value="Genomic_DNA"/>
</dbReference>
<dbReference type="AlphaFoldDB" id="A0A2H9TLJ2"/>
<organism evidence="1 2">
    <name type="scientific">Paramicrosporidium saccamoebae</name>
    <dbReference type="NCBI Taxonomy" id="1246581"/>
    <lineage>
        <taxon>Eukaryota</taxon>
        <taxon>Fungi</taxon>
        <taxon>Fungi incertae sedis</taxon>
        <taxon>Cryptomycota</taxon>
        <taxon>Cryptomycota incertae sedis</taxon>
        <taxon>Paramicrosporidium</taxon>
    </lineage>
</organism>
<dbReference type="Pfam" id="PF05742">
    <property type="entry name" value="TANGO2"/>
    <property type="match status" value="1"/>
</dbReference>
<name>A0A2H9TLJ2_9FUNG</name>
<reference evidence="1 2" key="1">
    <citation type="submission" date="2016-10" db="EMBL/GenBank/DDBJ databases">
        <title>The genome of Paramicrosporidium saccamoebae is the missing link in understanding Cryptomycota and Microsporidia evolution.</title>
        <authorList>
            <person name="Quandt C.A."/>
            <person name="Beaudet D."/>
            <person name="Corsaro D."/>
            <person name="Michel R."/>
            <person name="Corradi N."/>
            <person name="James T."/>
        </authorList>
    </citation>
    <scope>NUCLEOTIDE SEQUENCE [LARGE SCALE GENOMIC DNA]</scope>
    <source>
        <strain evidence="1 2">KSL3</strain>
    </source>
</reference>
<dbReference type="InterPro" id="IPR008551">
    <property type="entry name" value="TANGO2"/>
</dbReference>
<dbReference type="OrthoDB" id="191601at2759"/>
<dbReference type="PANTHER" id="PTHR17985:SF8">
    <property type="entry name" value="TRANSPORT AND GOLGI ORGANIZATION PROTEIN 2 HOMOLOG"/>
    <property type="match status" value="1"/>
</dbReference>
<sequence length="276" mass="30510">MPVWLPYKLDELIERPTTPLSTFKLGDRTIHAGRDVKGGGTWLGLNDRGLLALVTNNRQAPAVKGSVRSRGELPMAVLGKASLHGTVESLSKIKGEFSNFNLLMADLNDERTGIEYISSLDSGKRVEANCFSLSNGSINSKWPKMQYGEQKMTELISVATNMEDLLKKVLRVLTDTMQFQSCQLPTNTTLSPSFEKRLSSVFVVPFKVSSADSPIPHASSNFSFGTVSSSIIIVGNDGRVDFFEISWRELDETLAESVESDENIFAFHYEQDTCTI</sequence>
<keyword evidence="2" id="KW-1185">Reference proteome</keyword>
<evidence type="ECO:0000313" key="1">
    <source>
        <dbReference type="EMBL" id="PJF18641.1"/>
    </source>
</evidence>
<accession>A0A2H9TLJ2</accession>
<evidence type="ECO:0000313" key="2">
    <source>
        <dbReference type="Proteomes" id="UP000240830"/>
    </source>
</evidence>
<gene>
    <name evidence="1" type="ORF">PSACC_01544</name>
</gene>
<dbReference type="PANTHER" id="PTHR17985">
    <property type="entry name" value="SER/THR-RICH PROTEIN T10 IN DGCR REGION"/>
    <property type="match status" value="1"/>
</dbReference>